<gene>
    <name evidence="1" type="ORF">Acr_23g0011940</name>
</gene>
<evidence type="ECO:0000313" key="2">
    <source>
        <dbReference type="Proteomes" id="UP000585474"/>
    </source>
</evidence>
<sequence>MAVARSTNQSSTVESLSYTSPIAAVPLPQKSLDPIPTVQSRALVVPPS</sequence>
<protein>
    <submittedName>
        <fullName evidence="1">Uncharacterized protein</fullName>
    </submittedName>
</protein>
<name>A0A7J0GPT2_9ERIC</name>
<comment type="caution">
    <text evidence="1">The sequence shown here is derived from an EMBL/GenBank/DDBJ whole genome shotgun (WGS) entry which is preliminary data.</text>
</comment>
<dbReference type="AlphaFoldDB" id="A0A7J0GPT2"/>
<dbReference type="EMBL" id="BJWL01000023">
    <property type="protein sequence ID" value="GFZ12809.1"/>
    <property type="molecule type" value="Genomic_DNA"/>
</dbReference>
<keyword evidence="2" id="KW-1185">Reference proteome</keyword>
<evidence type="ECO:0000313" key="1">
    <source>
        <dbReference type="EMBL" id="GFZ12809.1"/>
    </source>
</evidence>
<reference evidence="1 2" key="1">
    <citation type="submission" date="2019-07" db="EMBL/GenBank/DDBJ databases">
        <title>De Novo Assembly of kiwifruit Actinidia rufa.</title>
        <authorList>
            <person name="Sugita-Konishi S."/>
            <person name="Sato K."/>
            <person name="Mori E."/>
            <person name="Abe Y."/>
            <person name="Kisaki G."/>
            <person name="Hamano K."/>
            <person name="Suezawa K."/>
            <person name="Otani M."/>
            <person name="Fukuda T."/>
            <person name="Manabe T."/>
            <person name="Gomi K."/>
            <person name="Tabuchi M."/>
            <person name="Akimitsu K."/>
            <person name="Kataoka I."/>
        </authorList>
    </citation>
    <scope>NUCLEOTIDE SEQUENCE [LARGE SCALE GENOMIC DNA]</scope>
    <source>
        <strain evidence="2">cv. Fuchu</strain>
    </source>
</reference>
<organism evidence="1 2">
    <name type="scientific">Actinidia rufa</name>
    <dbReference type="NCBI Taxonomy" id="165716"/>
    <lineage>
        <taxon>Eukaryota</taxon>
        <taxon>Viridiplantae</taxon>
        <taxon>Streptophyta</taxon>
        <taxon>Embryophyta</taxon>
        <taxon>Tracheophyta</taxon>
        <taxon>Spermatophyta</taxon>
        <taxon>Magnoliopsida</taxon>
        <taxon>eudicotyledons</taxon>
        <taxon>Gunneridae</taxon>
        <taxon>Pentapetalae</taxon>
        <taxon>asterids</taxon>
        <taxon>Ericales</taxon>
        <taxon>Actinidiaceae</taxon>
        <taxon>Actinidia</taxon>
    </lineage>
</organism>
<proteinExistence type="predicted"/>
<dbReference type="Proteomes" id="UP000585474">
    <property type="component" value="Unassembled WGS sequence"/>
</dbReference>
<accession>A0A7J0GPT2</accession>